<dbReference type="PANTHER" id="PTHR12049:SF7">
    <property type="entry name" value="PROTEIN ARGININE METHYLTRANSFERASE NDUFAF7, MITOCHONDRIAL"/>
    <property type="match status" value="1"/>
</dbReference>
<dbReference type="GO" id="GO:0032259">
    <property type="term" value="P:methylation"/>
    <property type="evidence" value="ECO:0007669"/>
    <property type="project" value="UniProtKB-KW"/>
</dbReference>
<dbReference type="GO" id="GO:0008168">
    <property type="term" value="F:methyltransferase activity"/>
    <property type="evidence" value="ECO:0007669"/>
    <property type="project" value="UniProtKB-KW"/>
</dbReference>
<dbReference type="InterPro" id="IPR003788">
    <property type="entry name" value="NDUFAF7"/>
</dbReference>
<dbReference type="SUPFAM" id="SSF53335">
    <property type="entry name" value="S-adenosyl-L-methionine-dependent methyltransferases"/>
    <property type="match status" value="1"/>
</dbReference>
<dbReference type="InterPro" id="IPR038375">
    <property type="entry name" value="NDUFAF7_sf"/>
</dbReference>
<dbReference type="Proteomes" id="UP001595791">
    <property type="component" value="Unassembled WGS sequence"/>
</dbReference>
<keyword evidence="4" id="KW-1185">Reference proteome</keyword>
<organism evidence="3 4">
    <name type="scientific">Chitinimonas lacunae</name>
    <dbReference type="NCBI Taxonomy" id="1963018"/>
    <lineage>
        <taxon>Bacteria</taxon>
        <taxon>Pseudomonadati</taxon>
        <taxon>Pseudomonadota</taxon>
        <taxon>Betaproteobacteria</taxon>
        <taxon>Neisseriales</taxon>
        <taxon>Chitinibacteraceae</taxon>
        <taxon>Chitinimonas</taxon>
    </lineage>
</organism>
<dbReference type="InterPro" id="IPR029063">
    <property type="entry name" value="SAM-dependent_MTases_sf"/>
</dbReference>
<sequence>MPTLPAPDADQQAASEALSARLHARLAETGWLSFADFMREALYAPGLGYYSGGSRKFGAAGDFVTAPELSPLFGAAMARPLAQVLDEIGGSILEAGAGTGRLALDILSELDRLGRLPERYLILELSAELAERQRQTLAQRPDLLARVAWLDRLPQRLVGAVIGNEVLDAMPCRLLRQRQGQWQERGVVAAGQGFAWEDRPLHEPELAAQLPPGDYPEGYTTEVQSEAQGFVASLFEVVERGALLLLDYGFPAAEFYHPQRHGGTLMCHYRHHAHDDPLFWPGLQDITCHIDFSAIWRAATLAGWRLEGYTSQASFLLDAGLLELLARHDPADARHYAPVAAAVQRLLSPAEMGELFKAIGFSKDMQLDGLLAGFRRDDRSAAL</sequence>
<dbReference type="RefSeq" id="WP_378164758.1">
    <property type="nucleotide sequence ID" value="NZ_JBHSBU010000001.1"/>
</dbReference>
<dbReference type="PANTHER" id="PTHR12049">
    <property type="entry name" value="PROTEIN ARGININE METHYLTRANSFERASE NDUFAF7, MITOCHONDRIAL"/>
    <property type="match status" value="1"/>
</dbReference>
<comment type="caution">
    <text evidence="3">The sequence shown here is derived from an EMBL/GenBank/DDBJ whole genome shotgun (WGS) entry which is preliminary data.</text>
</comment>
<dbReference type="Gene3D" id="3.40.50.12710">
    <property type="match status" value="1"/>
</dbReference>
<evidence type="ECO:0000256" key="2">
    <source>
        <dbReference type="ARBA" id="ARBA00022679"/>
    </source>
</evidence>
<dbReference type="EMBL" id="JBHSBU010000001">
    <property type="protein sequence ID" value="MFC4160199.1"/>
    <property type="molecule type" value="Genomic_DNA"/>
</dbReference>
<proteinExistence type="predicted"/>
<evidence type="ECO:0000256" key="1">
    <source>
        <dbReference type="ARBA" id="ARBA00022603"/>
    </source>
</evidence>
<keyword evidence="2" id="KW-0808">Transferase</keyword>
<keyword evidence="1 3" id="KW-0489">Methyltransferase</keyword>
<evidence type="ECO:0000313" key="3">
    <source>
        <dbReference type="EMBL" id="MFC4160199.1"/>
    </source>
</evidence>
<name>A0ABV8MS97_9NEIS</name>
<reference evidence="4" key="1">
    <citation type="journal article" date="2019" name="Int. J. Syst. Evol. Microbiol.">
        <title>The Global Catalogue of Microorganisms (GCM) 10K type strain sequencing project: providing services to taxonomists for standard genome sequencing and annotation.</title>
        <authorList>
            <consortium name="The Broad Institute Genomics Platform"/>
            <consortium name="The Broad Institute Genome Sequencing Center for Infectious Disease"/>
            <person name="Wu L."/>
            <person name="Ma J."/>
        </authorList>
    </citation>
    <scope>NUCLEOTIDE SEQUENCE [LARGE SCALE GENOMIC DNA]</scope>
    <source>
        <strain evidence="4">LMG 29894</strain>
    </source>
</reference>
<accession>A0ABV8MS97</accession>
<dbReference type="Pfam" id="PF02636">
    <property type="entry name" value="Methyltransf_28"/>
    <property type="match status" value="1"/>
</dbReference>
<gene>
    <name evidence="3" type="ORF">ACFOW7_12650</name>
</gene>
<protein>
    <submittedName>
        <fullName evidence="3">Class I SAM-dependent methyltransferase</fullName>
    </submittedName>
</protein>
<evidence type="ECO:0000313" key="4">
    <source>
        <dbReference type="Proteomes" id="UP001595791"/>
    </source>
</evidence>